<evidence type="ECO:0000256" key="6">
    <source>
        <dbReference type="PROSITE-ProRule" id="PRU00335"/>
    </source>
</evidence>
<keyword evidence="2" id="KW-0678">Repressor</keyword>
<dbReference type="Proteomes" id="UP000367825">
    <property type="component" value="Unassembled WGS sequence"/>
</dbReference>
<evidence type="ECO:0000256" key="4">
    <source>
        <dbReference type="ARBA" id="ARBA00023125"/>
    </source>
</evidence>
<feature type="DNA-binding region" description="H-T-H motif" evidence="6">
    <location>
        <begin position="17"/>
        <end position="36"/>
    </location>
</feature>
<evidence type="ECO:0000256" key="3">
    <source>
        <dbReference type="ARBA" id="ARBA00023015"/>
    </source>
</evidence>
<dbReference type="Gene3D" id="1.10.357.10">
    <property type="entry name" value="Tetracycline Repressor, domain 2"/>
    <property type="match status" value="1"/>
</dbReference>
<dbReference type="PANTHER" id="PTHR30055">
    <property type="entry name" value="HTH-TYPE TRANSCRIPTIONAL REGULATOR RUTR"/>
    <property type="match status" value="1"/>
</dbReference>
<evidence type="ECO:0000256" key="5">
    <source>
        <dbReference type="ARBA" id="ARBA00023163"/>
    </source>
</evidence>
<organism evidence="8 9">
    <name type="scientific">Pandoraea nosoerga</name>
    <dbReference type="NCBI Taxonomy" id="2508296"/>
    <lineage>
        <taxon>Bacteria</taxon>
        <taxon>Pseudomonadati</taxon>
        <taxon>Pseudomonadota</taxon>
        <taxon>Betaproteobacteria</taxon>
        <taxon>Burkholderiales</taxon>
        <taxon>Burkholderiaceae</taxon>
        <taxon>Pandoraea</taxon>
    </lineage>
</organism>
<evidence type="ECO:0000259" key="7">
    <source>
        <dbReference type="PROSITE" id="PS50977"/>
    </source>
</evidence>
<dbReference type="Gene3D" id="1.10.10.60">
    <property type="entry name" value="Homeodomain-like"/>
    <property type="match status" value="1"/>
</dbReference>
<evidence type="ECO:0000256" key="1">
    <source>
        <dbReference type="ARBA" id="ARBA00002856"/>
    </source>
</evidence>
<dbReference type="Pfam" id="PF02909">
    <property type="entry name" value="TetR_C_1"/>
    <property type="match status" value="1"/>
</dbReference>
<dbReference type="GO" id="GO:0046677">
    <property type="term" value="P:response to antibiotic"/>
    <property type="evidence" value="ECO:0007669"/>
    <property type="project" value="InterPro"/>
</dbReference>
<dbReference type="GO" id="GO:0003700">
    <property type="term" value="F:DNA-binding transcription factor activity"/>
    <property type="evidence" value="ECO:0007669"/>
    <property type="project" value="TreeGrafter"/>
</dbReference>
<comment type="function">
    <text evidence="1">TetR is the repressor of the tetracycline resistance element; its N-terminal region forms a helix-turn-helix structure and binds DNA. Binding of tetracycline to TetR reduces the repressor affinity for the tetracycline resistance gene (tetA) promoter operator sites.</text>
</comment>
<evidence type="ECO:0000313" key="9">
    <source>
        <dbReference type="Proteomes" id="UP000367825"/>
    </source>
</evidence>
<keyword evidence="5" id="KW-0804">Transcription</keyword>
<protein>
    <submittedName>
        <fullName evidence="8">TetR family transcriptional regulator</fullName>
    </submittedName>
</protein>
<dbReference type="PROSITE" id="PS01081">
    <property type="entry name" value="HTH_TETR_1"/>
    <property type="match status" value="1"/>
</dbReference>
<dbReference type="AlphaFoldDB" id="A0A5E4REI8"/>
<keyword evidence="9" id="KW-1185">Reference proteome</keyword>
<sequence length="201" mass="22134">MQAALALLNEAGIDALSTRRLAERLGVQSPTLYWHFKNKAELLEAMAEAIMLERHVQTPPGPGERWQDWLVANAHSFRRALLAYRDGARLHAGTRPRPAQLGNIEAKTRVLCEAGFTPDQAIGLMIAISRFVVGWVLEEQASSAAPANAARGEDVDAKAYPLLRAGWSAFDAQDPDQAFDDHVRLFVTGAERRLGKAPSRR</sequence>
<name>A0A5E4REI8_9BURK</name>
<evidence type="ECO:0000313" key="8">
    <source>
        <dbReference type="EMBL" id="VVD60932.1"/>
    </source>
</evidence>
<dbReference type="InterPro" id="IPR003012">
    <property type="entry name" value="Tet_transcr_reg_TetR"/>
</dbReference>
<dbReference type="PROSITE" id="PS50977">
    <property type="entry name" value="HTH_TETR_2"/>
    <property type="match status" value="1"/>
</dbReference>
<dbReference type="PRINTS" id="PR00400">
    <property type="entry name" value="TETREPRESSOR"/>
</dbReference>
<keyword evidence="3" id="KW-0805">Transcription regulation</keyword>
<dbReference type="PANTHER" id="PTHR30055:SF151">
    <property type="entry name" value="TRANSCRIPTIONAL REGULATORY PROTEIN"/>
    <property type="match status" value="1"/>
</dbReference>
<evidence type="ECO:0000256" key="2">
    <source>
        <dbReference type="ARBA" id="ARBA00022491"/>
    </source>
</evidence>
<dbReference type="InterPro" id="IPR004111">
    <property type="entry name" value="Repressor_TetR_C"/>
</dbReference>
<dbReference type="SUPFAM" id="SSF46689">
    <property type="entry name" value="Homeodomain-like"/>
    <property type="match status" value="1"/>
</dbReference>
<dbReference type="InterPro" id="IPR001647">
    <property type="entry name" value="HTH_TetR"/>
</dbReference>
<dbReference type="EMBL" id="CABPSC010000001">
    <property type="protein sequence ID" value="VVD60932.1"/>
    <property type="molecule type" value="Genomic_DNA"/>
</dbReference>
<proteinExistence type="predicted"/>
<dbReference type="Pfam" id="PF00440">
    <property type="entry name" value="TetR_N"/>
    <property type="match status" value="1"/>
</dbReference>
<dbReference type="GO" id="GO:0045892">
    <property type="term" value="P:negative regulation of DNA-templated transcription"/>
    <property type="evidence" value="ECO:0007669"/>
    <property type="project" value="InterPro"/>
</dbReference>
<dbReference type="InterPro" id="IPR050109">
    <property type="entry name" value="HTH-type_TetR-like_transc_reg"/>
</dbReference>
<dbReference type="SUPFAM" id="SSF48498">
    <property type="entry name" value="Tetracyclin repressor-like, C-terminal domain"/>
    <property type="match status" value="1"/>
</dbReference>
<keyword evidence="4 6" id="KW-0238">DNA-binding</keyword>
<dbReference type="GO" id="GO:0000976">
    <property type="term" value="F:transcription cis-regulatory region binding"/>
    <property type="evidence" value="ECO:0007669"/>
    <property type="project" value="TreeGrafter"/>
</dbReference>
<dbReference type="InterPro" id="IPR036271">
    <property type="entry name" value="Tet_transcr_reg_TetR-rel_C_sf"/>
</dbReference>
<dbReference type="InterPro" id="IPR009057">
    <property type="entry name" value="Homeodomain-like_sf"/>
</dbReference>
<dbReference type="NCBIfam" id="NF010319">
    <property type="entry name" value="PRK13756.1"/>
    <property type="match status" value="1"/>
</dbReference>
<gene>
    <name evidence="8" type="ORF">PNO31109_00096</name>
</gene>
<dbReference type="InterPro" id="IPR023772">
    <property type="entry name" value="DNA-bd_HTH_TetR-type_CS"/>
</dbReference>
<accession>A0A5E4REI8</accession>
<reference evidence="8 9" key="1">
    <citation type="submission" date="2019-08" db="EMBL/GenBank/DDBJ databases">
        <authorList>
            <person name="Peeters C."/>
        </authorList>
    </citation>
    <scope>NUCLEOTIDE SEQUENCE [LARGE SCALE GENOMIC DNA]</scope>
    <source>
        <strain evidence="8 9">LMG 31109</strain>
    </source>
</reference>
<feature type="domain" description="HTH tetR-type" evidence="7">
    <location>
        <begin position="1"/>
        <end position="54"/>
    </location>
</feature>